<comment type="caution">
    <text evidence="1">The sequence shown here is derived from an EMBL/GenBank/DDBJ whole genome shotgun (WGS) entry which is preliminary data.</text>
</comment>
<evidence type="ECO:0000313" key="1">
    <source>
        <dbReference type="EMBL" id="EKC76726.1"/>
    </source>
</evidence>
<proteinExistence type="predicted"/>
<reference evidence="1" key="1">
    <citation type="journal article" date="2013" name="Environ. Microbiol.">
        <title>Microbiota from the distal guts of lean and obese adolescents exhibit partial functional redundancy besides clear differences in community structure.</title>
        <authorList>
            <person name="Ferrer M."/>
            <person name="Ruiz A."/>
            <person name="Lanza F."/>
            <person name="Haange S.B."/>
            <person name="Oberbach A."/>
            <person name="Till H."/>
            <person name="Bargiela R."/>
            <person name="Campoy C."/>
            <person name="Segura M.T."/>
            <person name="Richter M."/>
            <person name="von Bergen M."/>
            <person name="Seifert J."/>
            <person name="Suarez A."/>
        </authorList>
    </citation>
    <scope>NUCLEOTIDE SEQUENCE</scope>
</reference>
<accession>K1UYN6</accession>
<protein>
    <submittedName>
        <fullName evidence="1">Uncharacterized protein</fullName>
    </submittedName>
</protein>
<sequence>MKQISTEELNEECKRHICLRTDNIQKTTLLLEQKGKINNYSVYPDNSIRIYECLENVRMISKLLSSNGVIIDEISVQGENLETYFENLIGGRKNV</sequence>
<organism evidence="1">
    <name type="scientific">human gut metagenome</name>
    <dbReference type="NCBI Taxonomy" id="408170"/>
    <lineage>
        <taxon>unclassified sequences</taxon>
        <taxon>metagenomes</taxon>
        <taxon>organismal metagenomes</taxon>
    </lineage>
</organism>
<name>K1UYN6_9ZZZZ</name>
<dbReference type="EMBL" id="AJWZ01000482">
    <property type="protein sequence ID" value="EKC76726.1"/>
    <property type="molecule type" value="Genomic_DNA"/>
</dbReference>
<dbReference type="AlphaFoldDB" id="K1UYN6"/>
<gene>
    <name evidence="1" type="ORF">OBE_00701</name>
</gene>